<dbReference type="GO" id="GO:0005509">
    <property type="term" value="F:calcium ion binding"/>
    <property type="evidence" value="ECO:0007669"/>
    <property type="project" value="InterPro"/>
</dbReference>
<dbReference type="InterPro" id="IPR003886">
    <property type="entry name" value="NIDO_dom"/>
</dbReference>
<dbReference type="InterPro" id="IPR018097">
    <property type="entry name" value="EGF_Ca-bd_CS"/>
</dbReference>
<dbReference type="InterPro" id="IPR026823">
    <property type="entry name" value="cEGF"/>
</dbReference>
<dbReference type="Pfam" id="PF00058">
    <property type="entry name" value="Ldl_recept_b"/>
    <property type="match status" value="3"/>
</dbReference>
<keyword evidence="8" id="KW-0084">Basement membrane</keyword>
<feature type="repeat" description="LDL-receptor class B" evidence="13">
    <location>
        <begin position="956"/>
        <end position="998"/>
    </location>
</feature>
<dbReference type="InterPro" id="IPR009030">
    <property type="entry name" value="Growth_fac_rcpt_cys_sf"/>
</dbReference>
<dbReference type="SMART" id="SM00181">
    <property type="entry name" value="EGF"/>
    <property type="match status" value="5"/>
</dbReference>
<keyword evidence="9" id="KW-0130">Cell adhesion</keyword>
<keyword evidence="21" id="KW-1185">Reference proteome</keyword>
<evidence type="ECO:0000313" key="21">
    <source>
        <dbReference type="Proteomes" id="UP000694557"/>
    </source>
</evidence>
<dbReference type="InterPro" id="IPR024731">
    <property type="entry name" value="NELL2-like_EGF"/>
</dbReference>
<dbReference type="Pfam" id="PF06119">
    <property type="entry name" value="NIDO"/>
    <property type="match status" value="1"/>
</dbReference>
<dbReference type="AlphaFoldDB" id="A0A8C7JT98"/>
<evidence type="ECO:0000313" key="20">
    <source>
        <dbReference type="Ensembl" id="ENSOKIP00005092882.1"/>
    </source>
</evidence>
<dbReference type="GO" id="GO:0005886">
    <property type="term" value="C:plasma membrane"/>
    <property type="evidence" value="ECO:0007669"/>
    <property type="project" value="TreeGrafter"/>
</dbReference>
<keyword evidence="6" id="KW-0677">Repeat</keyword>
<keyword evidence="2" id="KW-0964">Secreted</keyword>
<feature type="domain" description="EGF-like" evidence="16">
    <location>
        <begin position="676"/>
        <end position="719"/>
    </location>
</feature>
<evidence type="ECO:0000256" key="1">
    <source>
        <dbReference type="ARBA" id="ARBA00004302"/>
    </source>
</evidence>
<dbReference type="GO" id="GO:0005604">
    <property type="term" value="C:basement membrane"/>
    <property type="evidence" value="ECO:0007669"/>
    <property type="project" value="UniProtKB-SubCell"/>
</dbReference>
<dbReference type="Gene3D" id="4.10.800.10">
    <property type="entry name" value="Thyroglobulin type-1"/>
    <property type="match status" value="1"/>
</dbReference>
<dbReference type="Gene3D" id="2.120.10.30">
    <property type="entry name" value="TolB, C-terminal domain"/>
    <property type="match status" value="1"/>
</dbReference>
<keyword evidence="5 15" id="KW-0732">Signal</keyword>
<comment type="subcellular location">
    <subcellularLocation>
        <location evidence="1">Secreted</location>
        <location evidence="1">Extracellular space</location>
        <location evidence="1">Extracellular matrix</location>
        <location evidence="1">Basement membrane</location>
    </subcellularLocation>
</comment>
<sequence length="1157" mass="127875">MCWLGWATLFAIALSVNSLSKHDMFDYGEQAGDQLLEQGTDQTQALILNQSMFFFDGAYDTVYINTNGFLAVEEPKVESEYLGKMPASFGMIAIFLGDLDNSDGVGKVYYRQDSRPSVLLRTIDHISQAFPQDDEIKPTHALIITWENVAAHGEHGRGDGLDRKRNTFQLVVASMASASYAILFYPREGLQYISTPVAGQSVPVHAGFSQGLVQAWFSWSSSQGPYYRIATDDEASVRQLSEETNSGRRGVWVYEIGTSPFFSSITPGLIEFPPYEHEEEEETPEPELPPTIYPLVQTRYPEPVQTRYPETVQTRYSVPVQPAQLQPPRYQPQTPQVVVVDEDDALDVDVFAYSSETCASNRQKCSSFADCKDYTNGYCCHCRPGFYGNGKDCVAEGKPQRMNGKVSGRVFVGNSPSPLEFYNNDLHSYVVANDGRAYVAISTIPAGLGPSLQPLSSLGGVIGWAFALEQPGYENGFSIIGGVFSRQAEVTFLPGNERLTIKQEFKGVDEHDHLVVSTELEGRLPEVPHGSTVQIDPYKELYQYGSNRITSSSNRDYTVSLLDGSVQTKTYQWRQTITYQSCPNDEAVRDVQPTQQLSVDQIFVMYDSGNQLIRYAMSNKIGSIHGGPPEQNPCFTGRHGCDTNAACRPGEGVQFTCKCSTGFTGDGRQCYEVDRPIDHCQRGTNNCDIPERARCSYTGASAYICSCLSGFVGDGHTCQDIDECEQGRCHQDAVCYNAQGSFTCQCRPGFHGDGFQCAPGSPELEKTQCERDRESIQVSSDTGSFSFFRPRPAVSQYIPTCDQHGAYEPTQCHGSIGQCWCVDGNGQEVPNTRTGPGQRPLCIDQAVIPPPIGPTTRPDVSPVAPGTHLLFAQSGKIEHIPLDGYSMNKGEAKALLHLPDRVVIAVAYDCVEKMVYWTDITGPSISKASLEGGDIISLVTTDLESPEGLAIDYLARLMFWTDSMKDRIEVAKLDGSQRRVLFDTDLVNPRPIVADPSYGRLYWADWNRDGPKIEMSNMDGTDRTVLVKDDLGLPNGLTYDPESQQLCWADAGKRLFTKNMLTLSVKSYAKRAYTIDFAVAREAVVAVDHTTDRETDEFLPQKRSRVYGIATTPTQCPQAYNYCSNNGGCSHLCLPRRSGFTCRCPDVVDGSCVERNL</sequence>
<keyword evidence="7" id="KW-0106">Calcium</keyword>
<evidence type="ECO:0000256" key="10">
    <source>
        <dbReference type="ARBA" id="ARBA00023157"/>
    </source>
</evidence>
<dbReference type="InterPro" id="IPR000742">
    <property type="entry name" value="EGF"/>
</dbReference>
<feature type="signal peptide" evidence="15">
    <location>
        <begin position="1"/>
        <end position="18"/>
    </location>
</feature>
<dbReference type="Pfam" id="PF12947">
    <property type="entry name" value="EGF_3"/>
    <property type="match status" value="2"/>
</dbReference>
<feature type="domain" description="EGF-like" evidence="16">
    <location>
        <begin position="720"/>
        <end position="756"/>
    </location>
</feature>
<dbReference type="Pfam" id="PF00086">
    <property type="entry name" value="Thyroglobulin_1"/>
    <property type="match status" value="1"/>
</dbReference>
<dbReference type="CDD" id="cd00255">
    <property type="entry name" value="nidG2"/>
    <property type="match status" value="1"/>
</dbReference>
<dbReference type="SUPFAM" id="SSF54511">
    <property type="entry name" value="GFP-like"/>
    <property type="match status" value="1"/>
</dbReference>
<dbReference type="PROSITE" id="PS01186">
    <property type="entry name" value="EGF_2"/>
    <property type="match status" value="3"/>
</dbReference>
<feature type="repeat" description="LDL-receptor class B" evidence="13">
    <location>
        <begin position="913"/>
        <end position="955"/>
    </location>
</feature>
<dbReference type="InterPro" id="IPR050778">
    <property type="entry name" value="Cueball_EGF_LRP_Nidogen"/>
</dbReference>
<dbReference type="Proteomes" id="UP000694557">
    <property type="component" value="Unassembled WGS sequence"/>
</dbReference>
<evidence type="ECO:0000256" key="7">
    <source>
        <dbReference type="ARBA" id="ARBA00022837"/>
    </source>
</evidence>
<keyword evidence="4 12" id="KW-0245">EGF-like domain</keyword>
<keyword evidence="3" id="KW-0272">Extracellular matrix</keyword>
<dbReference type="InterPro" id="IPR000033">
    <property type="entry name" value="LDLR_classB_rpt"/>
</dbReference>
<evidence type="ECO:0000256" key="2">
    <source>
        <dbReference type="ARBA" id="ARBA00022525"/>
    </source>
</evidence>
<dbReference type="PROSITE" id="PS00484">
    <property type="entry name" value="THYROGLOBULIN_1_1"/>
    <property type="match status" value="1"/>
</dbReference>
<dbReference type="CDD" id="cd00054">
    <property type="entry name" value="EGF_CA"/>
    <property type="match status" value="2"/>
</dbReference>
<evidence type="ECO:0000256" key="8">
    <source>
        <dbReference type="ARBA" id="ARBA00022869"/>
    </source>
</evidence>
<dbReference type="InterPro" id="IPR000716">
    <property type="entry name" value="Thyroglobulin_1"/>
</dbReference>
<dbReference type="InterPro" id="IPR036857">
    <property type="entry name" value="Thyroglobulin_1_sf"/>
</dbReference>
<dbReference type="CDD" id="cd00191">
    <property type="entry name" value="TY"/>
    <property type="match status" value="1"/>
</dbReference>
<keyword evidence="10 14" id="KW-1015">Disulfide bond</keyword>
<dbReference type="PROSITE" id="PS50993">
    <property type="entry name" value="NIDOGEN_G2"/>
    <property type="match status" value="1"/>
</dbReference>
<dbReference type="GO" id="GO:0042813">
    <property type="term" value="F:Wnt receptor activity"/>
    <property type="evidence" value="ECO:0007669"/>
    <property type="project" value="TreeGrafter"/>
</dbReference>
<evidence type="ECO:0000256" key="3">
    <source>
        <dbReference type="ARBA" id="ARBA00022530"/>
    </source>
</evidence>
<dbReference type="Ensembl" id="ENSOKIT00005099224.1">
    <property type="protein sequence ID" value="ENSOKIP00005092882.1"/>
    <property type="gene ID" value="ENSOKIG00005039551.1"/>
</dbReference>
<dbReference type="InterPro" id="IPR000152">
    <property type="entry name" value="EGF-type_Asp/Asn_hydroxyl_site"/>
</dbReference>
<dbReference type="Pfam" id="PF12662">
    <property type="entry name" value="cEGF"/>
    <property type="match status" value="1"/>
</dbReference>
<dbReference type="PROSITE" id="PS01187">
    <property type="entry name" value="EGF_CA"/>
    <property type="match status" value="1"/>
</dbReference>
<dbReference type="PANTHER" id="PTHR46513">
    <property type="entry name" value="VITELLOGENIN RECEPTOR-LIKE PROTEIN-RELATED-RELATED"/>
    <property type="match status" value="1"/>
</dbReference>
<feature type="domain" description="Nidogen G2 beta-barrel" evidence="17">
    <location>
        <begin position="398"/>
        <end position="631"/>
    </location>
</feature>
<dbReference type="PROSITE" id="PS00010">
    <property type="entry name" value="ASX_HYDROXYL"/>
    <property type="match status" value="1"/>
</dbReference>
<dbReference type="SMART" id="SM00211">
    <property type="entry name" value="TY"/>
    <property type="match status" value="1"/>
</dbReference>
<evidence type="ECO:0000256" key="15">
    <source>
        <dbReference type="SAM" id="SignalP"/>
    </source>
</evidence>
<dbReference type="SUPFAM" id="SSF63825">
    <property type="entry name" value="YWTD domain"/>
    <property type="match status" value="1"/>
</dbReference>
<evidence type="ECO:0000256" key="11">
    <source>
        <dbReference type="ARBA" id="ARBA00023180"/>
    </source>
</evidence>
<feature type="domain" description="EGF-like" evidence="16">
    <location>
        <begin position="630"/>
        <end position="671"/>
    </location>
</feature>
<dbReference type="SMART" id="SM00179">
    <property type="entry name" value="EGF_CA"/>
    <property type="match status" value="2"/>
</dbReference>
<dbReference type="InterPro" id="IPR006605">
    <property type="entry name" value="G2_nidogen/fibulin_G2F"/>
</dbReference>
<dbReference type="SUPFAM" id="SSF57184">
    <property type="entry name" value="Growth factor receptor domain"/>
    <property type="match status" value="1"/>
</dbReference>
<evidence type="ECO:0000256" key="13">
    <source>
        <dbReference type="PROSITE-ProRule" id="PRU00461"/>
    </source>
</evidence>
<dbReference type="Pfam" id="PF07474">
    <property type="entry name" value="G2F"/>
    <property type="match status" value="1"/>
</dbReference>
<evidence type="ECO:0000256" key="6">
    <source>
        <dbReference type="ARBA" id="ARBA00022737"/>
    </source>
</evidence>
<dbReference type="PROSITE" id="PS50026">
    <property type="entry name" value="EGF_3"/>
    <property type="match status" value="3"/>
</dbReference>
<evidence type="ECO:0000259" key="19">
    <source>
        <dbReference type="PROSITE" id="PS51220"/>
    </source>
</evidence>
<comment type="caution">
    <text evidence="12">Lacks conserved residue(s) required for the propagation of feature annotation.</text>
</comment>
<dbReference type="PROSITE" id="PS51220">
    <property type="entry name" value="NIDO"/>
    <property type="match status" value="1"/>
</dbReference>
<dbReference type="GO" id="GO:0017147">
    <property type="term" value="F:Wnt-protein binding"/>
    <property type="evidence" value="ECO:0007669"/>
    <property type="project" value="TreeGrafter"/>
</dbReference>
<dbReference type="PANTHER" id="PTHR46513:SF6">
    <property type="entry name" value="NIDOGEN-1"/>
    <property type="match status" value="1"/>
</dbReference>
<dbReference type="Gene3D" id="2.40.155.10">
    <property type="entry name" value="Green fluorescent protein"/>
    <property type="match status" value="1"/>
</dbReference>
<keyword evidence="11" id="KW-0325">Glycoprotein</keyword>
<dbReference type="InterPro" id="IPR011042">
    <property type="entry name" value="6-blade_b-propeller_TolB-like"/>
</dbReference>
<dbReference type="GeneTree" id="ENSGT00940000156318"/>
<dbReference type="SMART" id="SM00135">
    <property type="entry name" value="LY"/>
    <property type="match status" value="4"/>
</dbReference>
<dbReference type="PROSITE" id="PS51162">
    <property type="entry name" value="THYROGLOBULIN_1_2"/>
    <property type="match status" value="1"/>
</dbReference>
<dbReference type="GO" id="GO:0030855">
    <property type="term" value="P:epithelial cell differentiation"/>
    <property type="evidence" value="ECO:0007669"/>
    <property type="project" value="UniProtKB-ARBA"/>
</dbReference>
<protein>
    <submittedName>
        <fullName evidence="20">Nidogen 1</fullName>
    </submittedName>
</protein>
<evidence type="ECO:0000256" key="12">
    <source>
        <dbReference type="PROSITE-ProRule" id="PRU00076"/>
    </source>
</evidence>
<evidence type="ECO:0000256" key="14">
    <source>
        <dbReference type="PROSITE-ProRule" id="PRU00500"/>
    </source>
</evidence>
<evidence type="ECO:0000259" key="16">
    <source>
        <dbReference type="PROSITE" id="PS50026"/>
    </source>
</evidence>
<dbReference type="GO" id="GO:0060070">
    <property type="term" value="P:canonical Wnt signaling pathway"/>
    <property type="evidence" value="ECO:0007669"/>
    <property type="project" value="TreeGrafter"/>
</dbReference>
<feature type="domain" description="NIDO" evidence="19">
    <location>
        <begin position="94"/>
        <end position="259"/>
    </location>
</feature>
<feature type="domain" description="Thyroglobulin type-1" evidence="18">
    <location>
        <begin position="766"/>
        <end position="842"/>
    </location>
</feature>
<accession>A0A8C7JT98</accession>
<dbReference type="FunFam" id="2.120.10.30:FF:000241">
    <property type="entry name" value="Low-density lipoprotein receptor-related protein 6"/>
    <property type="match status" value="1"/>
</dbReference>
<name>A0A8C7JT98_ONCKI</name>
<dbReference type="GO" id="GO:0007160">
    <property type="term" value="P:cell-matrix adhesion"/>
    <property type="evidence" value="ECO:0007669"/>
    <property type="project" value="InterPro"/>
</dbReference>
<reference evidence="20" key="1">
    <citation type="submission" date="2025-08" db="UniProtKB">
        <authorList>
            <consortium name="Ensembl"/>
        </authorList>
    </citation>
    <scope>IDENTIFICATION</scope>
</reference>
<reference evidence="20" key="2">
    <citation type="submission" date="2025-09" db="UniProtKB">
        <authorList>
            <consortium name="Ensembl"/>
        </authorList>
    </citation>
    <scope>IDENTIFICATION</scope>
</reference>
<evidence type="ECO:0000256" key="5">
    <source>
        <dbReference type="ARBA" id="ARBA00022729"/>
    </source>
</evidence>
<feature type="repeat" description="LDL-receptor class B" evidence="13">
    <location>
        <begin position="999"/>
        <end position="1043"/>
    </location>
</feature>
<proteinExistence type="predicted"/>
<gene>
    <name evidence="20" type="primary">NID1</name>
    <name evidence="20" type="synonym">LOC109889476</name>
</gene>
<evidence type="ECO:0000259" key="17">
    <source>
        <dbReference type="PROSITE" id="PS50993"/>
    </source>
</evidence>
<evidence type="ECO:0000259" key="18">
    <source>
        <dbReference type="PROSITE" id="PS51162"/>
    </source>
</evidence>
<dbReference type="FunFam" id="2.10.25.10:FF:000038">
    <property type="entry name" value="Fibrillin 2"/>
    <property type="match status" value="1"/>
</dbReference>
<dbReference type="SMART" id="SM00539">
    <property type="entry name" value="NIDO"/>
    <property type="match status" value="1"/>
</dbReference>
<dbReference type="InterPro" id="IPR001881">
    <property type="entry name" value="EGF-like_Ca-bd_dom"/>
</dbReference>
<dbReference type="Gene3D" id="2.10.25.10">
    <property type="entry name" value="Laminin"/>
    <property type="match status" value="4"/>
</dbReference>
<dbReference type="SUPFAM" id="SSF57610">
    <property type="entry name" value="Thyroglobulin type-1 domain"/>
    <property type="match status" value="1"/>
</dbReference>
<evidence type="ECO:0000256" key="9">
    <source>
        <dbReference type="ARBA" id="ARBA00022889"/>
    </source>
</evidence>
<dbReference type="PROSITE" id="PS51120">
    <property type="entry name" value="LDLRB"/>
    <property type="match status" value="3"/>
</dbReference>
<evidence type="ECO:0000256" key="4">
    <source>
        <dbReference type="ARBA" id="ARBA00022536"/>
    </source>
</evidence>
<feature type="chain" id="PRO_5034428963" evidence="15">
    <location>
        <begin position="19"/>
        <end position="1157"/>
    </location>
</feature>
<feature type="disulfide bond" evidence="14">
    <location>
        <begin position="812"/>
        <end position="819"/>
    </location>
</feature>
<dbReference type="SMART" id="SM00682">
    <property type="entry name" value="G2F"/>
    <property type="match status" value="1"/>
</dbReference>
<organism evidence="20 21">
    <name type="scientific">Oncorhynchus kisutch</name>
    <name type="common">Coho salmon</name>
    <name type="synonym">Salmo kisutch</name>
    <dbReference type="NCBI Taxonomy" id="8019"/>
    <lineage>
        <taxon>Eukaryota</taxon>
        <taxon>Metazoa</taxon>
        <taxon>Chordata</taxon>
        <taxon>Craniata</taxon>
        <taxon>Vertebrata</taxon>
        <taxon>Euteleostomi</taxon>
        <taxon>Actinopterygii</taxon>
        <taxon>Neopterygii</taxon>
        <taxon>Teleostei</taxon>
        <taxon>Protacanthopterygii</taxon>
        <taxon>Salmoniformes</taxon>
        <taxon>Salmonidae</taxon>
        <taxon>Salmoninae</taxon>
        <taxon>Oncorhynchus</taxon>
    </lineage>
</organism>
<dbReference type="InterPro" id="IPR009017">
    <property type="entry name" value="GFP"/>
</dbReference>